<name>A0A4P8KZX2_9BACT</name>
<dbReference type="PANTHER" id="PTHR39555">
    <property type="entry name" value="FIMBRIAL ASSEMBLY PROTEIN PILO-LIKE PROTEIN-RELATED"/>
    <property type="match status" value="1"/>
</dbReference>
<keyword evidence="4" id="KW-1185">Reference proteome</keyword>
<dbReference type="AlphaFoldDB" id="A0A4P8KZX2"/>
<dbReference type="PANTHER" id="PTHR39555:SF1">
    <property type="entry name" value="TYPE IV PILUS INNER MEMBRANE COMPONENT PILO"/>
    <property type="match status" value="1"/>
</dbReference>
<keyword evidence="2" id="KW-1133">Transmembrane helix</keyword>
<evidence type="ECO:0000256" key="2">
    <source>
        <dbReference type="SAM" id="Phobius"/>
    </source>
</evidence>
<feature type="coiled-coil region" evidence="1">
    <location>
        <begin position="58"/>
        <end position="95"/>
    </location>
</feature>
<evidence type="ECO:0000256" key="1">
    <source>
        <dbReference type="SAM" id="Coils"/>
    </source>
</evidence>
<dbReference type="GO" id="GO:0043107">
    <property type="term" value="P:type IV pilus-dependent motility"/>
    <property type="evidence" value="ECO:0007669"/>
    <property type="project" value="InterPro"/>
</dbReference>
<keyword evidence="1" id="KW-0175">Coiled coil</keyword>
<dbReference type="InterPro" id="IPR014717">
    <property type="entry name" value="Transl_elong_EF1B/ribsomal_bS6"/>
</dbReference>
<keyword evidence="2" id="KW-0812">Transmembrane</keyword>
<dbReference type="Gene3D" id="3.30.70.60">
    <property type="match status" value="1"/>
</dbReference>
<dbReference type="GO" id="GO:0043683">
    <property type="term" value="P:type IV pilus assembly"/>
    <property type="evidence" value="ECO:0007669"/>
    <property type="project" value="InterPro"/>
</dbReference>
<dbReference type="InterPro" id="IPR007445">
    <property type="entry name" value="PilO"/>
</dbReference>
<dbReference type="KEGG" id="dax:FDQ92_02285"/>
<evidence type="ECO:0000313" key="3">
    <source>
        <dbReference type="EMBL" id="QCQ21127.1"/>
    </source>
</evidence>
<feature type="transmembrane region" description="Helical" evidence="2">
    <location>
        <begin position="32"/>
        <end position="49"/>
    </location>
</feature>
<evidence type="ECO:0008006" key="5">
    <source>
        <dbReference type="Google" id="ProtNLM"/>
    </source>
</evidence>
<gene>
    <name evidence="3" type="ORF">FDQ92_02285</name>
</gene>
<sequence length="213" mass="24529">MSRRTVQSMEFKVNPIAAVEGRLSELTNLQRILVFVVMVGVLAGAFYFFKYKPQAQTLRRLTAGIHEHERRLAALQRIAQEVKVFEAEVKKSQEEFEQLLVLLPDRKEIPELLETVSRIGAQDGLENILFQPQAEQTHQFHATIPIRLDLAGGFHQLATFLDKISRLDRIIQVDTLTLNRRDDSSLQVNCVLKTFRFLEEQERPKPAAPNKKR</sequence>
<dbReference type="Pfam" id="PF04350">
    <property type="entry name" value="PilO"/>
    <property type="match status" value="1"/>
</dbReference>
<protein>
    <recommendedName>
        <fullName evidence="5">Pilus assembly protein PilO</fullName>
    </recommendedName>
</protein>
<reference evidence="3 4" key="2">
    <citation type="submission" date="2019-05" db="EMBL/GenBank/DDBJ databases">
        <authorList>
            <person name="Suflita J.M."/>
            <person name="Marks C.R."/>
        </authorList>
    </citation>
    <scope>NUCLEOTIDE SEQUENCE [LARGE SCALE GENOMIC DNA]</scope>
    <source>
        <strain evidence="3 4">ALDC</strain>
    </source>
</reference>
<accession>A0A4P8KZX2</accession>
<dbReference type="OrthoDB" id="5502253at2"/>
<organism evidence="3 4">
    <name type="scientific">Desulfoglaeba alkanexedens ALDC</name>
    <dbReference type="NCBI Taxonomy" id="980445"/>
    <lineage>
        <taxon>Bacteria</taxon>
        <taxon>Pseudomonadati</taxon>
        <taxon>Thermodesulfobacteriota</taxon>
        <taxon>Syntrophobacteria</taxon>
        <taxon>Syntrophobacterales</taxon>
        <taxon>Syntrophobacteraceae</taxon>
        <taxon>Desulfoglaeba</taxon>
    </lineage>
</organism>
<keyword evidence="2" id="KW-0472">Membrane</keyword>
<dbReference type="Proteomes" id="UP000298602">
    <property type="component" value="Chromosome"/>
</dbReference>
<proteinExistence type="predicted"/>
<reference evidence="3 4" key="1">
    <citation type="submission" date="2019-05" db="EMBL/GenBank/DDBJ databases">
        <title>The Complete Genome Sequence of the n-alkane-degrading Desulfoglaeba alkanexedens ALDC reveals multiple alkylsuccinate synthase gene clusters.</title>
        <authorList>
            <person name="Callaghan A.V."/>
            <person name="Davidova I.A."/>
            <person name="Duncan K.E."/>
            <person name="Morris B."/>
            <person name="McInerney M.J."/>
        </authorList>
    </citation>
    <scope>NUCLEOTIDE SEQUENCE [LARGE SCALE GENOMIC DNA]</scope>
    <source>
        <strain evidence="3 4">ALDC</strain>
    </source>
</reference>
<evidence type="ECO:0000313" key="4">
    <source>
        <dbReference type="Proteomes" id="UP000298602"/>
    </source>
</evidence>
<dbReference type="EMBL" id="CP040098">
    <property type="protein sequence ID" value="QCQ21127.1"/>
    <property type="molecule type" value="Genomic_DNA"/>
</dbReference>